<name>A0A5N1IWW5_9BACT</name>
<reference evidence="2 3" key="1">
    <citation type="submission" date="2019-09" db="EMBL/GenBank/DDBJ databases">
        <title>Genome sequence of Adhaeribacter sp. M2.</title>
        <authorList>
            <person name="Srinivasan S."/>
        </authorList>
    </citation>
    <scope>NUCLEOTIDE SEQUENCE [LARGE SCALE GENOMIC DNA]</scope>
    <source>
        <strain evidence="2 3">M2</strain>
    </source>
</reference>
<dbReference type="GO" id="GO:0046464">
    <property type="term" value="P:acylglycerol catabolic process"/>
    <property type="evidence" value="ECO:0007669"/>
    <property type="project" value="TreeGrafter"/>
</dbReference>
<sequence>MTTKPAENTLVFLHGFCESKEIWTDFISKLPETFHCVSLDLPGFGENPETLENHSIEGMAEAVHAELKRLHIKKCVLVGHSLGGYVGLAFAEKYPKMLQGLCLFHSSALPDTEEKKEARNKTIEFVQKHGVDVFMDSFVAPLFAADNRDKCKNAIELLKKIGKATPGESIVKTLRAMRDRKERLQVLKKAAYPVLIIAGKEDGAVPLEATLQQCHLPNNSTTVFLGGTGHMGMFEKPYETRKSVEKFAELVFG</sequence>
<dbReference type="Gene3D" id="3.40.50.1820">
    <property type="entry name" value="alpha/beta hydrolase"/>
    <property type="match status" value="1"/>
</dbReference>
<accession>A0A5N1IWW5</accession>
<dbReference type="Proteomes" id="UP000326570">
    <property type="component" value="Unassembled WGS sequence"/>
</dbReference>
<dbReference type="PANTHER" id="PTHR43798:SF5">
    <property type="entry name" value="MONOACYLGLYCEROL LIPASE ABHD6"/>
    <property type="match status" value="1"/>
</dbReference>
<dbReference type="GO" id="GO:0016020">
    <property type="term" value="C:membrane"/>
    <property type="evidence" value="ECO:0007669"/>
    <property type="project" value="TreeGrafter"/>
</dbReference>
<proteinExistence type="predicted"/>
<feature type="domain" description="AB hydrolase-1" evidence="1">
    <location>
        <begin position="9"/>
        <end position="237"/>
    </location>
</feature>
<keyword evidence="3" id="KW-1185">Reference proteome</keyword>
<dbReference type="PANTHER" id="PTHR43798">
    <property type="entry name" value="MONOACYLGLYCEROL LIPASE"/>
    <property type="match status" value="1"/>
</dbReference>
<dbReference type="AlphaFoldDB" id="A0A5N1IWW5"/>
<dbReference type="RefSeq" id="WP_150903813.1">
    <property type="nucleotide sequence ID" value="NZ_VTWT01000005.1"/>
</dbReference>
<dbReference type="InterPro" id="IPR029058">
    <property type="entry name" value="AB_hydrolase_fold"/>
</dbReference>
<gene>
    <name evidence="2" type="ORF">F0P94_10380</name>
</gene>
<dbReference type="PRINTS" id="PR00111">
    <property type="entry name" value="ABHYDROLASE"/>
</dbReference>
<dbReference type="InterPro" id="IPR000073">
    <property type="entry name" value="AB_hydrolase_1"/>
</dbReference>
<dbReference type="InterPro" id="IPR050266">
    <property type="entry name" value="AB_hydrolase_sf"/>
</dbReference>
<evidence type="ECO:0000313" key="3">
    <source>
        <dbReference type="Proteomes" id="UP000326570"/>
    </source>
</evidence>
<dbReference type="SUPFAM" id="SSF53474">
    <property type="entry name" value="alpha/beta-Hydrolases"/>
    <property type="match status" value="1"/>
</dbReference>
<dbReference type="Pfam" id="PF00561">
    <property type="entry name" value="Abhydrolase_1"/>
    <property type="match status" value="1"/>
</dbReference>
<keyword evidence="2" id="KW-0378">Hydrolase</keyword>
<protein>
    <submittedName>
        <fullName evidence="2">Alpha/beta fold hydrolase</fullName>
    </submittedName>
</protein>
<dbReference type="EMBL" id="VTWT01000005">
    <property type="protein sequence ID" value="KAA9333646.1"/>
    <property type="molecule type" value="Genomic_DNA"/>
</dbReference>
<comment type="caution">
    <text evidence="2">The sequence shown here is derived from an EMBL/GenBank/DDBJ whole genome shotgun (WGS) entry which is preliminary data.</text>
</comment>
<evidence type="ECO:0000313" key="2">
    <source>
        <dbReference type="EMBL" id="KAA9333646.1"/>
    </source>
</evidence>
<dbReference type="GO" id="GO:0047372">
    <property type="term" value="F:monoacylglycerol lipase activity"/>
    <property type="evidence" value="ECO:0007669"/>
    <property type="project" value="TreeGrafter"/>
</dbReference>
<organism evidence="2 3">
    <name type="scientific">Adhaeribacter soli</name>
    <dbReference type="NCBI Taxonomy" id="2607655"/>
    <lineage>
        <taxon>Bacteria</taxon>
        <taxon>Pseudomonadati</taxon>
        <taxon>Bacteroidota</taxon>
        <taxon>Cytophagia</taxon>
        <taxon>Cytophagales</taxon>
        <taxon>Hymenobacteraceae</taxon>
        <taxon>Adhaeribacter</taxon>
    </lineage>
</organism>
<evidence type="ECO:0000259" key="1">
    <source>
        <dbReference type="Pfam" id="PF00561"/>
    </source>
</evidence>